<proteinExistence type="predicted"/>
<reference evidence="1" key="1">
    <citation type="journal article" date="2013" name="BMC Genomics">
        <title>Unscrambling butterfly oogenesis.</title>
        <authorList>
            <person name="Carter J.M."/>
            <person name="Baker S.C."/>
            <person name="Pink R."/>
            <person name="Carter D.R."/>
            <person name="Collins A."/>
            <person name="Tomlin J."/>
            <person name="Gibbs M."/>
            <person name="Breuker C.J."/>
        </authorList>
    </citation>
    <scope>NUCLEOTIDE SEQUENCE</scope>
    <source>
        <tissue evidence="1">Ovary</tissue>
    </source>
</reference>
<organism evidence="1">
    <name type="scientific">Pararge aegeria</name>
    <name type="common">speckled wood butterfly</name>
    <dbReference type="NCBI Taxonomy" id="116150"/>
    <lineage>
        <taxon>Eukaryota</taxon>
        <taxon>Metazoa</taxon>
        <taxon>Ecdysozoa</taxon>
        <taxon>Arthropoda</taxon>
        <taxon>Hexapoda</taxon>
        <taxon>Insecta</taxon>
        <taxon>Pterygota</taxon>
        <taxon>Neoptera</taxon>
        <taxon>Endopterygota</taxon>
        <taxon>Lepidoptera</taxon>
        <taxon>Glossata</taxon>
        <taxon>Ditrysia</taxon>
        <taxon>Papilionoidea</taxon>
        <taxon>Nymphalidae</taxon>
        <taxon>Satyrinae</taxon>
        <taxon>Satyrini</taxon>
        <taxon>Parargina</taxon>
        <taxon>Pararge</taxon>
    </lineage>
</organism>
<name>S4PAH4_9NEOP</name>
<reference evidence="1" key="2">
    <citation type="submission" date="2013-05" db="EMBL/GenBank/DDBJ databases">
        <authorList>
            <person name="Carter J.-M."/>
            <person name="Baker S.C."/>
            <person name="Pink R."/>
            <person name="Carter D.R.F."/>
            <person name="Collins A."/>
            <person name="Tomlin J."/>
            <person name="Gibbs M."/>
            <person name="Breuker C.J."/>
        </authorList>
    </citation>
    <scope>NUCLEOTIDE SEQUENCE</scope>
    <source>
        <tissue evidence="1">Ovary</tissue>
    </source>
</reference>
<sequence length="80" mass="9340">MPAEIVIYVHKRKARFSTIQYSLRIKPLFITWQQLNITFQPLIDKHTSNLFSSISIFTKPMVCSFNYRYKGTGAQCGHDL</sequence>
<accession>S4PAH4</accession>
<evidence type="ECO:0000313" key="1">
    <source>
        <dbReference type="EMBL" id="JAA86178.1"/>
    </source>
</evidence>
<dbReference type="AlphaFoldDB" id="S4PAH4"/>
<dbReference type="EMBL" id="GAIX01006382">
    <property type="protein sequence ID" value="JAA86178.1"/>
    <property type="molecule type" value="Transcribed_RNA"/>
</dbReference>
<protein>
    <submittedName>
        <fullName evidence="1">Uncharacterized protein</fullName>
    </submittedName>
</protein>